<dbReference type="CDD" id="cd16345">
    <property type="entry name" value="LMWP_ArsC"/>
    <property type="match status" value="1"/>
</dbReference>
<keyword evidence="5" id="KW-1185">Reference proteome</keyword>
<dbReference type="Gene3D" id="1.10.10.10">
    <property type="entry name" value="Winged helix-like DNA-binding domain superfamily/Winged helix DNA-binding domain"/>
    <property type="match status" value="1"/>
</dbReference>
<dbReference type="GO" id="GO:0003700">
    <property type="term" value="F:DNA-binding transcription factor activity"/>
    <property type="evidence" value="ECO:0007669"/>
    <property type="project" value="InterPro"/>
</dbReference>
<dbReference type="SMART" id="SM00226">
    <property type="entry name" value="LMWPc"/>
    <property type="match status" value="1"/>
</dbReference>
<dbReference type="InterPro" id="IPR001845">
    <property type="entry name" value="HTH_ArsR_DNA-bd_dom"/>
</dbReference>
<dbReference type="InterPro" id="IPR036196">
    <property type="entry name" value="Ptyr_pPase_sf"/>
</dbReference>
<dbReference type="SMART" id="SM00418">
    <property type="entry name" value="HTH_ARSR"/>
    <property type="match status" value="1"/>
</dbReference>
<dbReference type="PANTHER" id="PTHR43428:SF1">
    <property type="entry name" value="ARSENATE REDUCTASE"/>
    <property type="match status" value="1"/>
</dbReference>
<dbReference type="Proteomes" id="UP000291144">
    <property type="component" value="Unassembled WGS sequence"/>
</dbReference>
<dbReference type="InterPro" id="IPR036390">
    <property type="entry name" value="WH_DNA-bd_sf"/>
</dbReference>
<reference evidence="4 5" key="1">
    <citation type="submission" date="2019-02" db="EMBL/GenBank/DDBJ databases">
        <title>Kribbella capetownensis sp. nov. and Kribbella speibonae sp. nov., isolated from soil.</title>
        <authorList>
            <person name="Curtis S.M."/>
            <person name="Norton I."/>
            <person name="Everest G.J."/>
            <person name="Meyers P.R."/>
        </authorList>
    </citation>
    <scope>NUCLEOTIDE SEQUENCE [LARGE SCALE GENOMIC DNA]</scope>
    <source>
        <strain evidence="4 5">NRRL B-24813</strain>
    </source>
</reference>
<proteinExistence type="predicted"/>
<name>A0A4R0KKZ9_9ACTN</name>
<dbReference type="SUPFAM" id="SSF46785">
    <property type="entry name" value="Winged helix' DNA-binding domain"/>
    <property type="match status" value="1"/>
</dbReference>
<dbReference type="SUPFAM" id="SSF52788">
    <property type="entry name" value="Phosphotyrosine protein phosphatases I"/>
    <property type="match status" value="1"/>
</dbReference>
<dbReference type="PANTHER" id="PTHR43428">
    <property type="entry name" value="ARSENATE REDUCTASE"/>
    <property type="match status" value="1"/>
</dbReference>
<evidence type="ECO:0000256" key="1">
    <source>
        <dbReference type="ARBA" id="ARBA00022849"/>
    </source>
</evidence>
<dbReference type="AlphaFoldDB" id="A0A4R0KKZ9"/>
<protein>
    <submittedName>
        <fullName evidence="4">ArsR family transcriptional regulator</fullName>
    </submittedName>
</protein>
<evidence type="ECO:0000313" key="5">
    <source>
        <dbReference type="Proteomes" id="UP000291144"/>
    </source>
</evidence>
<dbReference type="EMBL" id="SJKB01000005">
    <property type="protein sequence ID" value="TCC61383.1"/>
    <property type="molecule type" value="Genomic_DNA"/>
</dbReference>
<gene>
    <name evidence="4" type="ORF">E0H73_19345</name>
</gene>
<feature type="domain" description="HTH arsR-type" evidence="3">
    <location>
        <begin position="1"/>
        <end position="94"/>
    </location>
</feature>
<organism evidence="4 5">
    <name type="scientific">Kribbella pittospori</name>
    <dbReference type="NCBI Taxonomy" id="722689"/>
    <lineage>
        <taxon>Bacteria</taxon>
        <taxon>Bacillati</taxon>
        <taxon>Actinomycetota</taxon>
        <taxon>Actinomycetes</taxon>
        <taxon>Propionibacteriales</taxon>
        <taxon>Kribbellaceae</taxon>
        <taxon>Kribbella</taxon>
    </lineage>
</organism>
<feature type="region of interest" description="Disordered" evidence="2">
    <location>
        <begin position="199"/>
        <end position="220"/>
    </location>
</feature>
<sequence length="245" mass="27448">MSGAVNGVPEFIRLVSHPLRWQLVTELARSDLRVRELVAVVDEPQNLVSYHLRLLRDGGLVTSRRSSFDARDSYYHLDLDRCAEALADAGTALHPALRMKPVPEEPPRRSSVLFICSGNSARSPIAEALLRHRTGNRVRVSSAGTRPKDRIHPHAVRVLREHYDIDIEEQAPRALNPTLHSRFTRVITLCDKARESLADNPPRAHWSIPDPSAGDDGRSSYSRFVSAAADIDNRVRHLVPSLKED</sequence>
<evidence type="ECO:0000259" key="3">
    <source>
        <dbReference type="PROSITE" id="PS50987"/>
    </source>
</evidence>
<evidence type="ECO:0000313" key="4">
    <source>
        <dbReference type="EMBL" id="TCC61383.1"/>
    </source>
</evidence>
<dbReference type="InterPro" id="IPR023485">
    <property type="entry name" value="Ptyr_pPase"/>
</dbReference>
<dbReference type="InterPro" id="IPR011991">
    <property type="entry name" value="ArsR-like_HTH"/>
</dbReference>
<dbReference type="Pfam" id="PF01451">
    <property type="entry name" value="LMWPc"/>
    <property type="match status" value="1"/>
</dbReference>
<dbReference type="OrthoDB" id="9784339at2"/>
<dbReference type="CDD" id="cd00090">
    <property type="entry name" value="HTH_ARSR"/>
    <property type="match status" value="1"/>
</dbReference>
<keyword evidence="1" id="KW-0059">Arsenical resistance</keyword>
<evidence type="ECO:0000256" key="2">
    <source>
        <dbReference type="SAM" id="MobiDB-lite"/>
    </source>
</evidence>
<dbReference type="Gene3D" id="3.40.50.2300">
    <property type="match status" value="1"/>
</dbReference>
<dbReference type="Pfam" id="PF01022">
    <property type="entry name" value="HTH_5"/>
    <property type="match status" value="1"/>
</dbReference>
<dbReference type="InterPro" id="IPR036388">
    <property type="entry name" value="WH-like_DNA-bd_sf"/>
</dbReference>
<comment type="caution">
    <text evidence="4">The sequence shown here is derived from an EMBL/GenBank/DDBJ whole genome shotgun (WGS) entry which is preliminary data.</text>
</comment>
<dbReference type="PROSITE" id="PS50987">
    <property type="entry name" value="HTH_ARSR_2"/>
    <property type="match status" value="1"/>
</dbReference>
<dbReference type="GO" id="GO:0046685">
    <property type="term" value="P:response to arsenic-containing substance"/>
    <property type="evidence" value="ECO:0007669"/>
    <property type="project" value="UniProtKB-KW"/>
</dbReference>
<accession>A0A4R0KKZ9</accession>